<reference evidence="1 2" key="1">
    <citation type="submission" date="2024-02" db="EMBL/GenBank/DDBJ databases">
        <title>Deinococcus caeni NBRC 101312.</title>
        <authorList>
            <person name="Ichikawa N."/>
            <person name="Katano-Makiyama Y."/>
            <person name="Hidaka K."/>
        </authorList>
    </citation>
    <scope>NUCLEOTIDE SEQUENCE [LARGE SCALE GENOMIC DNA]</scope>
    <source>
        <strain evidence="1 2">NBRC 101312</strain>
    </source>
</reference>
<keyword evidence="2" id="KW-1185">Reference proteome</keyword>
<accession>A0ABP9UDI0</accession>
<gene>
    <name evidence="1" type="ORF">Dcae01_02345</name>
</gene>
<dbReference type="InterPro" id="IPR017642">
    <property type="entry name" value="DNA_S_mod_DndB"/>
</dbReference>
<comment type="caution">
    <text evidence="1">The sequence shown here is derived from an EMBL/GenBank/DDBJ whole genome shotgun (WGS) entry which is preliminary data.</text>
</comment>
<name>A0ABP9UDI0_9DEIO</name>
<dbReference type="Proteomes" id="UP001423409">
    <property type="component" value="Unassembled WGS sequence"/>
</dbReference>
<evidence type="ECO:0000313" key="1">
    <source>
        <dbReference type="EMBL" id="GAA5440818.1"/>
    </source>
</evidence>
<sequence length="458" mass="52000">MLEVKAQRVQQPFGEFYLATIKAQDLIGMVYVDRFRAMINENNPAYYDIEGVQRRYSRARQKLIASYVRSDQAALPGTIILSANTPILSHNHIKINGQDAPIEGNRWSASEINGEIYINIPNNPIPASIIDGQHRVYGIMSAISEIESKPGLYDDDLLESLKNTDLPCSIYFDLPPELQAYIFATINFNQKSVDKSLAYELFNVSLEEERSTWSPDKLAIWISRRLNSKSDPTIDNYNRKVGATYNNHPLKGRIKIASQVLIDSEPQGEKNWKISTATFVNGIMSLYSNSPQRDRYAMYDKITSGNRLSLSPDGPPLRQQYRFSQDESIYLAVSHYFAVLDEIVWSKVNKGSFLVKTVGIMASFALLKRIFERDLAKDQDISMDYFVRILEPLRKINFSLVDDLGEASGTGRTQILNLFLYAMGMAKTEEDFIGKLPPYADNHIAFYSKYIKDLGDSV</sequence>
<evidence type="ECO:0000313" key="2">
    <source>
        <dbReference type="Proteomes" id="UP001423409"/>
    </source>
</evidence>
<dbReference type="InterPro" id="IPR017601">
    <property type="entry name" value="DGQHR-contain_dom"/>
</dbReference>
<dbReference type="EMBL" id="BAABQU010000029">
    <property type="protein sequence ID" value="GAA5440818.1"/>
    <property type="molecule type" value="Genomic_DNA"/>
</dbReference>
<dbReference type="RefSeq" id="WP_345445683.1">
    <property type="nucleotide sequence ID" value="NZ_BAABQU010000029.1"/>
</dbReference>
<organism evidence="1 2">
    <name type="scientific">Deinococcus caeni</name>
    <dbReference type="NCBI Taxonomy" id="569127"/>
    <lineage>
        <taxon>Bacteria</taxon>
        <taxon>Thermotogati</taxon>
        <taxon>Deinococcota</taxon>
        <taxon>Deinococci</taxon>
        <taxon>Deinococcales</taxon>
        <taxon>Deinococcaceae</taxon>
        <taxon>Deinococcus</taxon>
    </lineage>
</organism>
<protein>
    <recommendedName>
        <fullName evidence="3">DGQHR domain-containing protein</fullName>
    </recommendedName>
</protein>
<proteinExistence type="predicted"/>
<evidence type="ECO:0008006" key="3">
    <source>
        <dbReference type="Google" id="ProtNLM"/>
    </source>
</evidence>
<dbReference type="CDD" id="cd16413">
    <property type="entry name" value="DGQHR_domain"/>
    <property type="match status" value="1"/>
</dbReference>
<dbReference type="Pfam" id="PF14072">
    <property type="entry name" value="DndB"/>
    <property type="match status" value="1"/>
</dbReference>
<dbReference type="NCBIfam" id="TIGR03187">
    <property type="entry name" value="DGQHR"/>
    <property type="match status" value="1"/>
</dbReference>